<comment type="caution">
    <text evidence="8">The sequence shown here is derived from an EMBL/GenBank/DDBJ whole genome shotgun (WGS) entry which is preliminary data.</text>
</comment>
<feature type="transmembrane region" description="Helical" evidence="7">
    <location>
        <begin position="263"/>
        <end position="290"/>
    </location>
</feature>
<name>A0AAV5AF22_9AGAM</name>
<evidence type="ECO:0000256" key="5">
    <source>
        <dbReference type="ARBA" id="ARBA00023136"/>
    </source>
</evidence>
<comment type="subcellular location">
    <subcellularLocation>
        <location evidence="1">Cell membrane</location>
        <topology evidence="1">Multi-pass membrane protein</topology>
    </subcellularLocation>
</comment>
<evidence type="ECO:0000256" key="1">
    <source>
        <dbReference type="ARBA" id="ARBA00004651"/>
    </source>
</evidence>
<dbReference type="AlphaFoldDB" id="A0AAV5AF22"/>
<feature type="compositionally biased region" description="Basic and acidic residues" evidence="6">
    <location>
        <begin position="1"/>
        <end position="17"/>
    </location>
</feature>
<evidence type="ECO:0000313" key="8">
    <source>
        <dbReference type="EMBL" id="GJJ13232.1"/>
    </source>
</evidence>
<keyword evidence="2" id="KW-1003">Cell membrane</keyword>
<gene>
    <name evidence="8" type="ORF">Clacol_007483</name>
</gene>
<dbReference type="EMBL" id="BPWL01000008">
    <property type="protein sequence ID" value="GJJ13232.1"/>
    <property type="molecule type" value="Genomic_DNA"/>
</dbReference>
<evidence type="ECO:0000313" key="9">
    <source>
        <dbReference type="Proteomes" id="UP001050691"/>
    </source>
</evidence>
<keyword evidence="5 7" id="KW-0472">Membrane</keyword>
<evidence type="ECO:0000256" key="7">
    <source>
        <dbReference type="SAM" id="Phobius"/>
    </source>
</evidence>
<evidence type="ECO:0000256" key="6">
    <source>
        <dbReference type="SAM" id="MobiDB-lite"/>
    </source>
</evidence>
<dbReference type="PANTHER" id="PTHR42770">
    <property type="entry name" value="AMINO ACID TRANSPORTER-RELATED"/>
    <property type="match status" value="1"/>
</dbReference>
<evidence type="ECO:0000256" key="2">
    <source>
        <dbReference type="ARBA" id="ARBA00022475"/>
    </source>
</evidence>
<dbReference type="PANTHER" id="PTHR42770:SF7">
    <property type="entry name" value="MEMBRANE PROTEIN"/>
    <property type="match status" value="1"/>
</dbReference>
<feature type="transmembrane region" description="Helical" evidence="7">
    <location>
        <begin position="177"/>
        <end position="200"/>
    </location>
</feature>
<evidence type="ECO:0000256" key="4">
    <source>
        <dbReference type="ARBA" id="ARBA00022989"/>
    </source>
</evidence>
<dbReference type="Gene3D" id="1.20.1740.10">
    <property type="entry name" value="Amino acid/polyamine transporter I"/>
    <property type="match status" value="1"/>
</dbReference>
<dbReference type="Proteomes" id="UP001050691">
    <property type="component" value="Unassembled WGS sequence"/>
</dbReference>
<proteinExistence type="predicted"/>
<keyword evidence="3 7" id="KW-0812">Transmembrane</keyword>
<protein>
    <submittedName>
        <fullName evidence="8">Uncharacterized protein</fullName>
    </submittedName>
</protein>
<accession>A0AAV5AF22</accession>
<dbReference type="InterPro" id="IPR050367">
    <property type="entry name" value="APC_superfamily"/>
</dbReference>
<keyword evidence="9" id="KW-1185">Reference proteome</keyword>
<evidence type="ECO:0000256" key="3">
    <source>
        <dbReference type="ARBA" id="ARBA00022692"/>
    </source>
</evidence>
<dbReference type="GO" id="GO:0022857">
    <property type="term" value="F:transmembrane transporter activity"/>
    <property type="evidence" value="ECO:0007669"/>
    <property type="project" value="InterPro"/>
</dbReference>
<feature type="region of interest" description="Disordered" evidence="6">
    <location>
        <begin position="1"/>
        <end position="60"/>
    </location>
</feature>
<dbReference type="InterPro" id="IPR002293">
    <property type="entry name" value="AA/rel_permease1"/>
</dbReference>
<organism evidence="8 9">
    <name type="scientific">Clathrus columnatus</name>
    <dbReference type="NCBI Taxonomy" id="1419009"/>
    <lineage>
        <taxon>Eukaryota</taxon>
        <taxon>Fungi</taxon>
        <taxon>Dikarya</taxon>
        <taxon>Basidiomycota</taxon>
        <taxon>Agaricomycotina</taxon>
        <taxon>Agaricomycetes</taxon>
        <taxon>Phallomycetidae</taxon>
        <taxon>Phallales</taxon>
        <taxon>Clathraceae</taxon>
        <taxon>Clathrus</taxon>
    </lineage>
</organism>
<sequence>MDIEEGRGNLSKSDRDSILMPKPGLSAPFVPSSFAQSEPETIIRRQKPRPPNGLKHVDIPSRFQGTDTEWEFAGWGSFSYLNPSPEDLEEIKYEVETEKKAEIVGILRGSSLSGNMVFWARNGSSILKSNWDLRPKDALHTVRAIFNGICVGFLGVTGFETTPTYVEVIRRDAYPSVLTIALTTTLLLNGPMMLCVYVVLPTEVILQGTNILSILASSVAGEWLRILVVIDAVLVLSGGIIDGICSANALLDRLAKDNVFPKWLLRTLPLTGAQYIAVTICLALDILLYACSAFNLVTLSAVFTITFLVTLMTFVISNLMLKFSCDELPRKPRVPFLAVILTLAAVIVLLIGNIALSPEDLALFVAYYAVIAAVLLLFKTKLFFMRLGLWISCQCNLQNYAFFRRLQNKFISFIKKTARHPVIVWVGHDDIHALVKAILYIRKNELTNNIIFAHAHVHNDSILEELASNIKILDEAFPSITIDSLIVKGEFGPMV</sequence>
<dbReference type="GO" id="GO:0005886">
    <property type="term" value="C:plasma membrane"/>
    <property type="evidence" value="ECO:0007669"/>
    <property type="project" value="UniProtKB-SubCell"/>
</dbReference>
<dbReference type="Pfam" id="PF13520">
    <property type="entry name" value="AA_permease_2"/>
    <property type="match status" value="1"/>
</dbReference>
<feature type="transmembrane region" description="Helical" evidence="7">
    <location>
        <begin position="296"/>
        <end position="321"/>
    </location>
</feature>
<feature type="transmembrane region" description="Helical" evidence="7">
    <location>
        <begin position="333"/>
        <end position="355"/>
    </location>
</feature>
<reference evidence="8" key="1">
    <citation type="submission" date="2021-10" db="EMBL/GenBank/DDBJ databases">
        <title>De novo Genome Assembly of Clathrus columnatus (Basidiomycota, Fungi) Using Illumina and Nanopore Sequence Data.</title>
        <authorList>
            <person name="Ogiso-Tanaka E."/>
            <person name="Itagaki H."/>
            <person name="Hosoya T."/>
            <person name="Hosaka K."/>
        </authorList>
    </citation>
    <scope>NUCLEOTIDE SEQUENCE</scope>
    <source>
        <strain evidence="8">MO-923</strain>
    </source>
</reference>
<feature type="transmembrane region" description="Helical" evidence="7">
    <location>
        <begin position="361"/>
        <end position="378"/>
    </location>
</feature>
<keyword evidence="4 7" id="KW-1133">Transmembrane helix</keyword>